<feature type="compositionally biased region" description="Basic and acidic residues" evidence="7">
    <location>
        <begin position="359"/>
        <end position="372"/>
    </location>
</feature>
<dbReference type="PANTHER" id="PTHR10736:SF0">
    <property type="entry name" value="BESTROPHIN HOMOLOG"/>
    <property type="match status" value="1"/>
</dbReference>
<evidence type="ECO:0000256" key="1">
    <source>
        <dbReference type="ARBA" id="ARBA00004370"/>
    </source>
</evidence>
<reference evidence="8 9" key="1">
    <citation type="journal article" date="2011" name="Science">
        <title>The ecoresponsive genome of Daphnia pulex.</title>
        <authorList>
            <person name="Colbourne J.K."/>
            <person name="Pfrender M.E."/>
            <person name="Gilbert D."/>
            <person name="Thomas W.K."/>
            <person name="Tucker A."/>
            <person name="Oakley T.H."/>
            <person name="Tokishita S."/>
            <person name="Aerts A."/>
            <person name="Arnold G.J."/>
            <person name="Basu M.K."/>
            <person name="Bauer D.J."/>
            <person name="Caceres C.E."/>
            <person name="Carmel L."/>
            <person name="Casola C."/>
            <person name="Choi J.H."/>
            <person name="Detter J.C."/>
            <person name="Dong Q."/>
            <person name="Dusheyko S."/>
            <person name="Eads B.D."/>
            <person name="Frohlich T."/>
            <person name="Geiler-Samerotte K.A."/>
            <person name="Gerlach D."/>
            <person name="Hatcher P."/>
            <person name="Jogdeo S."/>
            <person name="Krijgsveld J."/>
            <person name="Kriventseva E.V."/>
            <person name="Kultz D."/>
            <person name="Laforsch C."/>
            <person name="Lindquist E."/>
            <person name="Lopez J."/>
            <person name="Manak J.R."/>
            <person name="Muller J."/>
            <person name="Pangilinan J."/>
            <person name="Patwardhan R.P."/>
            <person name="Pitluck S."/>
            <person name="Pritham E.J."/>
            <person name="Rechtsteiner A."/>
            <person name="Rho M."/>
            <person name="Rogozin I.B."/>
            <person name="Sakarya O."/>
            <person name="Salamov A."/>
            <person name="Schaack S."/>
            <person name="Shapiro H."/>
            <person name="Shiga Y."/>
            <person name="Skalitzky C."/>
            <person name="Smith Z."/>
            <person name="Souvorov A."/>
            <person name="Sung W."/>
            <person name="Tang Z."/>
            <person name="Tsuchiya D."/>
            <person name="Tu H."/>
            <person name="Vos H."/>
            <person name="Wang M."/>
            <person name="Wolf Y.I."/>
            <person name="Yamagata H."/>
            <person name="Yamada T."/>
            <person name="Ye Y."/>
            <person name="Shaw J.R."/>
            <person name="Andrews J."/>
            <person name="Crease T.J."/>
            <person name="Tang H."/>
            <person name="Lucas S.M."/>
            <person name="Robertson H.M."/>
            <person name="Bork P."/>
            <person name="Koonin E.V."/>
            <person name="Zdobnov E.M."/>
            <person name="Grigoriev I.V."/>
            <person name="Lynch M."/>
            <person name="Boore J.L."/>
        </authorList>
    </citation>
    <scope>NUCLEOTIDE SEQUENCE [LARGE SCALE GENOMIC DNA]</scope>
</reference>
<keyword evidence="9" id="KW-1185">Reference proteome</keyword>
<keyword evidence="6" id="KW-1003">Cell membrane</keyword>
<dbReference type="PANTHER" id="PTHR10736">
    <property type="entry name" value="BESTROPHIN"/>
    <property type="match status" value="1"/>
</dbReference>
<evidence type="ECO:0000256" key="4">
    <source>
        <dbReference type="ARBA" id="ARBA00023136"/>
    </source>
</evidence>
<proteinExistence type="inferred from homology"/>
<dbReference type="KEGG" id="dpx:DAPPUDRAFT_326518"/>
<name>E9H802_DAPPU</name>
<evidence type="ECO:0000256" key="2">
    <source>
        <dbReference type="ARBA" id="ARBA00022692"/>
    </source>
</evidence>
<dbReference type="HOGENOM" id="CLU_018069_8_1_1"/>
<keyword evidence="6" id="KW-0813">Transport</keyword>
<dbReference type="GO" id="GO:0034707">
    <property type="term" value="C:chloride channel complex"/>
    <property type="evidence" value="ECO:0007669"/>
    <property type="project" value="UniProtKB-KW"/>
</dbReference>
<accession>E9H802</accession>
<feature type="transmembrane region" description="Helical" evidence="6">
    <location>
        <begin position="277"/>
        <end position="298"/>
    </location>
</feature>
<comment type="function">
    <text evidence="6">Forms chloride channels.</text>
</comment>
<dbReference type="eggNOG" id="KOG3547">
    <property type="taxonomic scope" value="Eukaryota"/>
</dbReference>
<comment type="similarity">
    <text evidence="5 6">Belongs to the anion channel-forming bestrophin (TC 1.A.46) family. Calcium-sensitive chloride channel subfamily.</text>
</comment>
<feature type="region of interest" description="Disordered" evidence="7">
    <location>
        <begin position="355"/>
        <end position="378"/>
    </location>
</feature>
<dbReference type="GO" id="GO:1902476">
    <property type="term" value="P:chloride transmembrane transport"/>
    <property type="evidence" value="ECO:0000318"/>
    <property type="project" value="GO_Central"/>
</dbReference>
<keyword evidence="4 6" id="KW-0472">Membrane</keyword>
<keyword evidence="2 6" id="KW-0812">Transmembrane</keyword>
<dbReference type="InterPro" id="IPR021134">
    <property type="entry name" value="Bestrophin-like"/>
</dbReference>
<evidence type="ECO:0000256" key="5">
    <source>
        <dbReference type="ARBA" id="ARBA00034769"/>
    </source>
</evidence>
<organism evidence="8 9">
    <name type="scientific">Daphnia pulex</name>
    <name type="common">Water flea</name>
    <dbReference type="NCBI Taxonomy" id="6669"/>
    <lineage>
        <taxon>Eukaryota</taxon>
        <taxon>Metazoa</taxon>
        <taxon>Ecdysozoa</taxon>
        <taxon>Arthropoda</taxon>
        <taxon>Crustacea</taxon>
        <taxon>Branchiopoda</taxon>
        <taxon>Diplostraca</taxon>
        <taxon>Cladocera</taxon>
        <taxon>Anomopoda</taxon>
        <taxon>Daphniidae</taxon>
        <taxon>Daphnia</taxon>
    </lineage>
</organism>
<keyword evidence="6" id="KW-0868">Chloride</keyword>
<dbReference type="EMBL" id="GL732602">
    <property type="protein sequence ID" value="EFX72120.1"/>
    <property type="molecule type" value="Genomic_DNA"/>
</dbReference>
<dbReference type="Proteomes" id="UP000000305">
    <property type="component" value="Unassembled WGS sequence"/>
</dbReference>
<dbReference type="OrthoDB" id="6338278at2759"/>
<evidence type="ECO:0000256" key="7">
    <source>
        <dbReference type="SAM" id="MobiDB-lite"/>
    </source>
</evidence>
<keyword evidence="6" id="KW-0407">Ion channel</keyword>
<dbReference type="GO" id="GO:0005886">
    <property type="term" value="C:plasma membrane"/>
    <property type="evidence" value="ECO:0000318"/>
    <property type="project" value="GO_Central"/>
</dbReference>
<dbReference type="InParanoid" id="E9H802"/>
<evidence type="ECO:0000313" key="8">
    <source>
        <dbReference type="EMBL" id="EFX72120.1"/>
    </source>
</evidence>
<gene>
    <name evidence="8" type="ORF">DAPPUDRAFT_326518</name>
</gene>
<dbReference type="InterPro" id="IPR000615">
    <property type="entry name" value="Bestrophin"/>
</dbReference>
<keyword evidence="6" id="KW-0869">Chloride channel</keyword>
<feature type="transmembrane region" description="Helical" evidence="6">
    <location>
        <begin position="209"/>
        <end position="228"/>
    </location>
</feature>
<evidence type="ECO:0000256" key="6">
    <source>
        <dbReference type="RuleBase" id="RU363126"/>
    </source>
</evidence>
<dbReference type="Pfam" id="PF01062">
    <property type="entry name" value="Bestrophin"/>
    <property type="match status" value="2"/>
</dbReference>
<evidence type="ECO:0000313" key="9">
    <source>
        <dbReference type="Proteomes" id="UP000000305"/>
    </source>
</evidence>
<protein>
    <recommendedName>
        <fullName evidence="6">Bestrophin homolog</fullName>
    </recommendedName>
</protein>
<dbReference type="GO" id="GO:0005254">
    <property type="term" value="F:chloride channel activity"/>
    <property type="evidence" value="ECO:0000318"/>
    <property type="project" value="GO_Central"/>
</dbReference>
<keyword evidence="3 6" id="KW-1133">Transmembrane helix</keyword>
<dbReference type="PhylomeDB" id="E9H802"/>
<comment type="subcellular location">
    <subcellularLocation>
        <location evidence="6">Cell membrane</location>
        <topology evidence="6">Multi-pass membrane protein</topology>
    </subcellularLocation>
    <subcellularLocation>
        <location evidence="1">Membrane</location>
    </subcellularLocation>
</comment>
<sequence>MNEHLNEHVSLTLAKSFEFAQADAHPHGYSEDAFHATATRKASQVSRKKSEMTRVPSLQAVTRTAPNTSRFDGTAKIISSFMMSLKPDLPEGSVVVRLYARWVVLSWILAFRSVSTPLREKYPDMISLQIKGILQPHERLILERAETEGDLTPRPLIVIDWMLLLLKECSTFNRYSNKSSSHKNVEMLMAFKKSCGNMIKFATKNMPHAVIQAVMIAVYYFGLMTMLARDLSTPSPGKPVPHQPEEHHTDVIEESISSVAKYPDGGRPDHDNIVKNIILYFPLMPLIQFFIFFAWLTFGRMAVNPFGEDETDIDLEVLLESHIDDHWRLGNLYTNKLEDLFPNLPHKKYVDAALQAQSSKDKDASKSPKAPDDPPVVPVAQPTSPVLKVIPSSPEMGAFSILGASAMDERNYETASPLVYDRRLSTAITIDDATRTDSLHVPIW</sequence>
<dbReference type="AlphaFoldDB" id="E9H802"/>
<evidence type="ECO:0000256" key="3">
    <source>
        <dbReference type="ARBA" id="ARBA00022989"/>
    </source>
</evidence>
<keyword evidence="6" id="KW-0406">Ion transport</keyword>